<dbReference type="Pfam" id="PF13519">
    <property type="entry name" value="VWA_2"/>
    <property type="match status" value="1"/>
</dbReference>
<dbReference type="EMBL" id="PKRU02000014">
    <property type="protein sequence ID" value="RPD37302.1"/>
    <property type="molecule type" value="Genomic_DNA"/>
</dbReference>
<dbReference type="Pfam" id="PF13400">
    <property type="entry name" value="Tad"/>
    <property type="match status" value="1"/>
</dbReference>
<dbReference type="PROSITE" id="PS50234">
    <property type="entry name" value="VWFA"/>
    <property type="match status" value="1"/>
</dbReference>
<evidence type="ECO:0000313" key="3">
    <source>
        <dbReference type="EMBL" id="RPD37302.1"/>
    </source>
</evidence>
<dbReference type="InterPro" id="IPR052229">
    <property type="entry name" value="Collagen-VI/PIF"/>
</dbReference>
<dbReference type="Proteomes" id="UP000236895">
    <property type="component" value="Unassembled WGS sequence"/>
</dbReference>
<feature type="domain" description="VWFA" evidence="2">
    <location>
        <begin position="172"/>
        <end position="355"/>
    </location>
</feature>
<comment type="caution">
    <text evidence="3">The sequence shown here is derived from an EMBL/GenBank/DDBJ whole genome shotgun (WGS) entry which is preliminary data.</text>
</comment>
<dbReference type="Gene3D" id="3.40.50.410">
    <property type="entry name" value="von Willebrand factor, type A domain"/>
    <property type="match status" value="1"/>
</dbReference>
<evidence type="ECO:0000313" key="4">
    <source>
        <dbReference type="Proteomes" id="UP000236895"/>
    </source>
</evidence>
<proteinExistence type="predicted"/>
<accession>A0A3R7NJ84</accession>
<dbReference type="InterPro" id="IPR028087">
    <property type="entry name" value="Tad_N"/>
</dbReference>
<dbReference type="PANTHER" id="PTHR22588:SF3">
    <property type="entry name" value="VWFA DOMAIN-CONTAINING PROTEIN"/>
    <property type="match status" value="1"/>
</dbReference>
<evidence type="ECO:0000259" key="2">
    <source>
        <dbReference type="PROSITE" id="PS50234"/>
    </source>
</evidence>
<dbReference type="AlphaFoldDB" id="A0A3R7NJ84"/>
<dbReference type="CDD" id="cd00198">
    <property type="entry name" value="vWFA"/>
    <property type="match status" value="1"/>
</dbReference>
<dbReference type="InterPro" id="IPR002035">
    <property type="entry name" value="VWF_A"/>
</dbReference>
<gene>
    <name evidence="3" type="ORF">C0030_003045</name>
</gene>
<reference evidence="3 4" key="1">
    <citation type="submission" date="2018-11" db="EMBL/GenBank/DDBJ databases">
        <title>Genome Analysis of Haplotype D of Candidatus Liberibacter Solanacearum.</title>
        <authorList>
            <person name="Katsir L."/>
            <person name="Ruan Z."/>
            <person name="Santos Garcia D."/>
            <person name="Piasezky A."/>
            <person name="Jiang J."/>
            <person name="Sela N."/>
            <person name="Freilich S."/>
            <person name="Bahar O."/>
        </authorList>
    </citation>
    <scope>NUCLEOTIDE SEQUENCE [LARGE SCALE GENOMIC DNA]</scope>
    <source>
        <strain evidence="4">haplotype D1</strain>
    </source>
</reference>
<keyword evidence="1" id="KW-0472">Membrane</keyword>
<dbReference type="InterPro" id="IPR036465">
    <property type="entry name" value="vWFA_dom_sf"/>
</dbReference>
<feature type="transmembrane region" description="Helical" evidence="1">
    <location>
        <begin position="21"/>
        <end position="41"/>
    </location>
</feature>
<keyword evidence="1" id="KW-1133">Transmembrane helix</keyword>
<name>A0A3R7NJ84_9HYPH</name>
<evidence type="ECO:0000256" key="1">
    <source>
        <dbReference type="SAM" id="Phobius"/>
    </source>
</evidence>
<dbReference type="PANTHER" id="PTHR22588">
    <property type="entry name" value="VWFA DOMAIN-CONTAINING PROTEIN"/>
    <property type="match status" value="1"/>
</dbReference>
<sequence length="369" mass="41930">MEWIQMYCIKIKNFFQNKMGVITIISAIIFPLIIIFMAIVFEMSNIYLEKERLQAVIDRALLDTVTMIKFGNIEAMVREGEVGTVNTIWIKNLKYELEHSDFSSDVQNVIDDTSMKLESDSHFKTLSITAISQYKMPFKICNIHLLCPKNKYVTVPVLSSMKIGHNAGFYIDLMIVLDVSSSMKQDFMNDQKKTYSRLEVAQKSIRTMLADFRKVPNYANVFRTGSVGFNDKPQLKMPLEGGLERIYDSVNQYKADGGTNSFEGMKYANEQLYGNTQDTKDRKKVVIFLTDGDNNSANNSIKTIALCNDMKKKKAVIYSIALSLKKKYVVQGCSSSGNVYVADDAQSLMQAYSLIGKDVVKDKNIKYVR</sequence>
<dbReference type="SMART" id="SM00327">
    <property type="entry name" value="VWA"/>
    <property type="match status" value="1"/>
</dbReference>
<protein>
    <submittedName>
        <fullName evidence="3">VWA domain-containing protein</fullName>
    </submittedName>
</protein>
<organism evidence="3 4">
    <name type="scientific">Candidatus Liberibacter solanacearum</name>
    <dbReference type="NCBI Taxonomy" id="556287"/>
    <lineage>
        <taxon>Bacteria</taxon>
        <taxon>Pseudomonadati</taxon>
        <taxon>Pseudomonadota</taxon>
        <taxon>Alphaproteobacteria</taxon>
        <taxon>Hyphomicrobiales</taxon>
        <taxon>Rhizobiaceae</taxon>
        <taxon>Liberibacter</taxon>
    </lineage>
</organism>
<dbReference type="SUPFAM" id="SSF53300">
    <property type="entry name" value="vWA-like"/>
    <property type="match status" value="1"/>
</dbReference>
<keyword evidence="1" id="KW-0812">Transmembrane</keyword>